<gene>
    <name evidence="1" type="ORF">MPPM_0078</name>
</gene>
<dbReference type="EMBL" id="AP014809">
    <property type="protein sequence ID" value="BAU88683.1"/>
    <property type="molecule type" value="Genomic_DNA"/>
</dbReference>
<evidence type="ECO:0000313" key="1">
    <source>
        <dbReference type="EMBL" id="BAU88683.1"/>
    </source>
</evidence>
<evidence type="ECO:0000313" key="2">
    <source>
        <dbReference type="Proteomes" id="UP000218288"/>
    </source>
</evidence>
<keyword evidence="1" id="KW-0670">Pyruvate</keyword>
<dbReference type="RefSeq" id="WP_157914055.1">
    <property type="nucleotide sequence ID" value="NZ_AP014809.1"/>
</dbReference>
<sequence>MTQEKPNVLTQEEAKKTLSDLLSAFRFLEAAAPDITVEGFKALLVVALTSWGNDLVRLPDVTKVSKVLDKSPSRASRLAGALSDPEGLALVEARSGLSGTRSESLIITDHGKALVSSFLEVLTDRRIEELPFQNFEGLQGAKNSARSSKKEKEIYLKQSEYDKETLTLKVGPKSDVFSDEVRNWCLDNLSAPPMMVPDAEEVLISFAKVSDAVYFKLQWCW</sequence>
<protein>
    <submittedName>
        <fullName evidence="1">Putative phosphoenolpyruvate phosphomutase</fullName>
    </submittedName>
</protein>
<proteinExistence type="predicted"/>
<reference evidence="1 2" key="1">
    <citation type="journal article" date="2016" name="Genome Announc.">
        <title>Complete Genome Sequence of Methylobacterium populi P-1M, Isolated from Pink-Pigmented Household Biofilm.</title>
        <authorList>
            <person name="Morohoshi T."/>
            <person name="Ikeda T."/>
        </authorList>
    </citation>
    <scope>NUCLEOTIDE SEQUENCE [LARGE SCALE GENOMIC DNA]</scope>
    <source>
        <strain evidence="1 2">P-1M</strain>
    </source>
</reference>
<organism evidence="1 2">
    <name type="scientific">Methylorubrum populi</name>
    <dbReference type="NCBI Taxonomy" id="223967"/>
    <lineage>
        <taxon>Bacteria</taxon>
        <taxon>Pseudomonadati</taxon>
        <taxon>Pseudomonadota</taxon>
        <taxon>Alphaproteobacteria</taxon>
        <taxon>Hyphomicrobiales</taxon>
        <taxon>Methylobacteriaceae</taxon>
        <taxon>Methylorubrum</taxon>
    </lineage>
</organism>
<dbReference type="Proteomes" id="UP000218288">
    <property type="component" value="Chromosome"/>
</dbReference>
<accession>A0A169QC62</accession>
<dbReference type="AlphaFoldDB" id="A0A169QC62"/>
<name>A0A169QC62_9HYPH</name>